<keyword evidence="3" id="KW-1185">Reference proteome</keyword>
<accession>A0AAW0C5I0</accession>
<organism evidence="2 3">
    <name type="scientific">Favolaschia claudopus</name>
    <dbReference type="NCBI Taxonomy" id="2862362"/>
    <lineage>
        <taxon>Eukaryota</taxon>
        <taxon>Fungi</taxon>
        <taxon>Dikarya</taxon>
        <taxon>Basidiomycota</taxon>
        <taxon>Agaricomycotina</taxon>
        <taxon>Agaricomycetes</taxon>
        <taxon>Agaricomycetidae</taxon>
        <taxon>Agaricales</taxon>
        <taxon>Marasmiineae</taxon>
        <taxon>Mycenaceae</taxon>
        <taxon>Favolaschia</taxon>
    </lineage>
</organism>
<evidence type="ECO:0000256" key="1">
    <source>
        <dbReference type="SAM" id="MobiDB-lite"/>
    </source>
</evidence>
<protein>
    <submittedName>
        <fullName evidence="2">Uncharacterized protein</fullName>
    </submittedName>
</protein>
<evidence type="ECO:0000313" key="2">
    <source>
        <dbReference type="EMBL" id="KAK7033797.1"/>
    </source>
</evidence>
<gene>
    <name evidence="2" type="ORF">R3P38DRAFT_2772784</name>
</gene>
<evidence type="ECO:0000313" key="3">
    <source>
        <dbReference type="Proteomes" id="UP001362999"/>
    </source>
</evidence>
<reference evidence="2 3" key="1">
    <citation type="journal article" date="2024" name="J Genomics">
        <title>Draft genome sequencing and assembly of Favolaschia claudopus CIRM-BRFM 2984 isolated from oak limbs.</title>
        <authorList>
            <person name="Navarro D."/>
            <person name="Drula E."/>
            <person name="Chaduli D."/>
            <person name="Cazenave R."/>
            <person name="Ahrendt S."/>
            <person name="Wang J."/>
            <person name="Lipzen A."/>
            <person name="Daum C."/>
            <person name="Barry K."/>
            <person name="Grigoriev I.V."/>
            <person name="Favel A."/>
            <person name="Rosso M.N."/>
            <person name="Martin F."/>
        </authorList>
    </citation>
    <scope>NUCLEOTIDE SEQUENCE [LARGE SCALE GENOMIC DNA]</scope>
    <source>
        <strain evidence="2 3">CIRM-BRFM 2984</strain>
    </source>
</reference>
<sequence length="270" mass="30583">MYCDCTVSTYKIAKSVQDTAVSWTPSKTLDKTLRAIINAAFLMPNIAYYGSSTLPQTVITVARASGSKDLPEDDVAQDILLSWIGDKINNARYQIKKMITESLIPASYLENIAELARDLLKAHAKQFKPTLGLYLRLALIRSHIPKNHQPKQFWRMVDDDLEGFAKMEPETALNNLMTLYYEDTDDHGDPAKSSFKLSEVHIGEQRPKWYQPLHDQVSRVQRVEPTRAKRKRDDDDDEDEEDGEGEGQGEGEEHPGPQDDEHEPDDVPAV</sequence>
<dbReference type="EMBL" id="JAWWNJ010000022">
    <property type="protein sequence ID" value="KAK7033797.1"/>
    <property type="molecule type" value="Genomic_DNA"/>
</dbReference>
<feature type="compositionally biased region" description="Basic and acidic residues" evidence="1">
    <location>
        <begin position="221"/>
        <end position="233"/>
    </location>
</feature>
<proteinExistence type="predicted"/>
<feature type="compositionally biased region" description="Acidic residues" evidence="1">
    <location>
        <begin position="234"/>
        <end position="250"/>
    </location>
</feature>
<dbReference type="Proteomes" id="UP001362999">
    <property type="component" value="Unassembled WGS sequence"/>
</dbReference>
<dbReference type="AlphaFoldDB" id="A0AAW0C5I0"/>
<feature type="region of interest" description="Disordered" evidence="1">
    <location>
        <begin position="207"/>
        <end position="270"/>
    </location>
</feature>
<feature type="compositionally biased region" description="Acidic residues" evidence="1">
    <location>
        <begin position="260"/>
        <end position="270"/>
    </location>
</feature>
<comment type="caution">
    <text evidence="2">The sequence shown here is derived from an EMBL/GenBank/DDBJ whole genome shotgun (WGS) entry which is preliminary data.</text>
</comment>
<name>A0AAW0C5I0_9AGAR</name>